<dbReference type="Pfam" id="PF00440">
    <property type="entry name" value="TetR_N"/>
    <property type="match status" value="1"/>
</dbReference>
<dbReference type="Proteomes" id="UP001595696">
    <property type="component" value="Unassembled WGS sequence"/>
</dbReference>
<keyword evidence="2 4" id="KW-0238">DNA-binding</keyword>
<evidence type="ECO:0000313" key="6">
    <source>
        <dbReference type="EMBL" id="MFC3960752.1"/>
    </source>
</evidence>
<keyword evidence="1" id="KW-0805">Transcription regulation</keyword>
<dbReference type="Pfam" id="PF16859">
    <property type="entry name" value="TetR_C_11"/>
    <property type="match status" value="1"/>
</dbReference>
<accession>A0ABV8DM98</accession>
<evidence type="ECO:0000313" key="7">
    <source>
        <dbReference type="Proteomes" id="UP001595696"/>
    </source>
</evidence>
<dbReference type="PROSITE" id="PS50977">
    <property type="entry name" value="HTH_TETR_2"/>
    <property type="match status" value="1"/>
</dbReference>
<dbReference type="Gene3D" id="1.10.357.10">
    <property type="entry name" value="Tetracycline Repressor, domain 2"/>
    <property type="match status" value="1"/>
</dbReference>
<dbReference type="InterPro" id="IPR050109">
    <property type="entry name" value="HTH-type_TetR-like_transc_reg"/>
</dbReference>
<protein>
    <submittedName>
        <fullName evidence="6">TetR/AcrR family transcriptional regulator</fullName>
    </submittedName>
</protein>
<reference evidence="7" key="1">
    <citation type="journal article" date="2019" name="Int. J. Syst. Evol. Microbiol.">
        <title>The Global Catalogue of Microorganisms (GCM) 10K type strain sequencing project: providing services to taxonomists for standard genome sequencing and annotation.</title>
        <authorList>
            <consortium name="The Broad Institute Genomics Platform"/>
            <consortium name="The Broad Institute Genome Sequencing Center for Infectious Disease"/>
            <person name="Wu L."/>
            <person name="Ma J."/>
        </authorList>
    </citation>
    <scope>NUCLEOTIDE SEQUENCE [LARGE SCALE GENOMIC DNA]</scope>
    <source>
        <strain evidence="7">CGMCC 4.7330</strain>
    </source>
</reference>
<proteinExistence type="predicted"/>
<comment type="caution">
    <text evidence="6">The sequence shown here is derived from an EMBL/GenBank/DDBJ whole genome shotgun (WGS) entry which is preliminary data.</text>
</comment>
<dbReference type="InterPro" id="IPR009057">
    <property type="entry name" value="Homeodomain-like_sf"/>
</dbReference>
<evidence type="ECO:0000259" key="5">
    <source>
        <dbReference type="PROSITE" id="PS50977"/>
    </source>
</evidence>
<gene>
    <name evidence="6" type="ORF">ACFO0B_01975</name>
</gene>
<dbReference type="InterPro" id="IPR036271">
    <property type="entry name" value="Tet_transcr_reg_TetR-rel_C_sf"/>
</dbReference>
<keyword evidence="7" id="KW-1185">Reference proteome</keyword>
<evidence type="ECO:0000256" key="3">
    <source>
        <dbReference type="ARBA" id="ARBA00023163"/>
    </source>
</evidence>
<dbReference type="PRINTS" id="PR00455">
    <property type="entry name" value="HTHTETR"/>
</dbReference>
<evidence type="ECO:0000256" key="1">
    <source>
        <dbReference type="ARBA" id="ARBA00023015"/>
    </source>
</evidence>
<dbReference type="PANTHER" id="PTHR30055:SF148">
    <property type="entry name" value="TETR-FAMILY TRANSCRIPTIONAL REGULATOR"/>
    <property type="match status" value="1"/>
</dbReference>
<feature type="DNA-binding region" description="H-T-H motif" evidence="4">
    <location>
        <begin position="36"/>
        <end position="55"/>
    </location>
</feature>
<evidence type="ECO:0000256" key="2">
    <source>
        <dbReference type="ARBA" id="ARBA00023125"/>
    </source>
</evidence>
<feature type="domain" description="HTH tetR-type" evidence="5">
    <location>
        <begin position="13"/>
        <end position="73"/>
    </location>
</feature>
<dbReference type="InterPro" id="IPR023772">
    <property type="entry name" value="DNA-bd_HTH_TetR-type_CS"/>
</dbReference>
<sequence length="193" mass="20265">MSEVRQGGRPRDEQVDRAIERAARELLAERGYAGFTVDGVAARAGVGKAAIYRRFPTKQELIYTVAIHGGSGEPPPDHGSLAEDLGAVCGTLATQLAAAPPGVYTGLLADLYGSSGLAARFSEVFLAQQRAVLEEVLNRAVARGELAQEPDPLVLHALVVGPLFVWLFVLGGPPEDVGKLVDTVVSGALAVLR</sequence>
<dbReference type="EMBL" id="JBHSAX010000003">
    <property type="protein sequence ID" value="MFC3960752.1"/>
    <property type="molecule type" value="Genomic_DNA"/>
</dbReference>
<dbReference type="Gene3D" id="1.10.10.60">
    <property type="entry name" value="Homeodomain-like"/>
    <property type="match status" value="1"/>
</dbReference>
<dbReference type="SUPFAM" id="SSF48498">
    <property type="entry name" value="Tetracyclin repressor-like, C-terminal domain"/>
    <property type="match status" value="1"/>
</dbReference>
<dbReference type="SUPFAM" id="SSF46689">
    <property type="entry name" value="Homeodomain-like"/>
    <property type="match status" value="1"/>
</dbReference>
<dbReference type="InterPro" id="IPR001647">
    <property type="entry name" value="HTH_TetR"/>
</dbReference>
<dbReference type="PROSITE" id="PS01081">
    <property type="entry name" value="HTH_TETR_1"/>
    <property type="match status" value="1"/>
</dbReference>
<keyword evidence="3" id="KW-0804">Transcription</keyword>
<organism evidence="6 7">
    <name type="scientific">Nocardia jiangsuensis</name>
    <dbReference type="NCBI Taxonomy" id="1691563"/>
    <lineage>
        <taxon>Bacteria</taxon>
        <taxon>Bacillati</taxon>
        <taxon>Actinomycetota</taxon>
        <taxon>Actinomycetes</taxon>
        <taxon>Mycobacteriales</taxon>
        <taxon>Nocardiaceae</taxon>
        <taxon>Nocardia</taxon>
    </lineage>
</organism>
<evidence type="ECO:0000256" key="4">
    <source>
        <dbReference type="PROSITE-ProRule" id="PRU00335"/>
    </source>
</evidence>
<name>A0ABV8DM98_9NOCA</name>
<dbReference type="PANTHER" id="PTHR30055">
    <property type="entry name" value="HTH-TYPE TRANSCRIPTIONAL REGULATOR RUTR"/>
    <property type="match status" value="1"/>
</dbReference>
<dbReference type="RefSeq" id="WP_378610525.1">
    <property type="nucleotide sequence ID" value="NZ_JBHSAX010000003.1"/>
</dbReference>
<dbReference type="InterPro" id="IPR011075">
    <property type="entry name" value="TetR_C"/>
</dbReference>